<sequence length="586" mass="61117">MQLILRATSAPPGVSLVSSAFGTAGGSIGRNPGCTLILPDPNRYISRVHAEIRQQDGHFYLKVLSKVNPVLVNGSPIGFNQMTELSAGDVLTLGDYGFVAEVSDGEPAAQGGFGSTDPFAMFDGMVQPRGAPGEDTLKQDPFYREDEPDDGPSTVWGGIGAEPAGSDLADMVQAASVPEGDSLLGILQSGTAKPSAPSRPAPSRPASLDENAVDRFLGTGLDVDSALSSPSSSLSDSTLPGSGGMAGHVDHVHDINLPFNAPGRQGGARTAPPAPATPAAPPGRLDDAMFDDLLGSLSGAPQAAPAAPPAAAGAPADDLFSVLDNLLGVEAPARPAPPPPPPPAAAAPVDWPVDEVAVPSPSPSPTPAAPAPSAPAPSAPVGAGGDRLLAKLAEGLNMPGLKVAPDDAEAFMLELGRMFRIAVEGVHTLLLLRAEVKKELRAEDRTMIASRENNPLKHTETVEEALNYLLAYGAPNAAFLPPARAMADAFNDMRAHELAVMAGMRAGLQGVLKRFDPKALEPRIKKAGALDSVVPALYKAKLWDTYTEFYKDIESEAEDHFDKLFGREFVRAYMEQTKQLKKTKKT</sequence>
<dbReference type="SMART" id="SM00240">
    <property type="entry name" value="FHA"/>
    <property type="match status" value="1"/>
</dbReference>
<feature type="compositionally biased region" description="Low complexity" evidence="1">
    <location>
        <begin position="261"/>
        <end position="271"/>
    </location>
</feature>
<feature type="region of interest" description="Disordered" evidence="1">
    <location>
        <begin position="109"/>
        <end position="163"/>
    </location>
</feature>
<dbReference type="Gene3D" id="2.60.200.20">
    <property type="match status" value="1"/>
</dbReference>
<feature type="region of interest" description="Disordered" evidence="1">
    <location>
        <begin position="223"/>
        <end position="315"/>
    </location>
</feature>
<feature type="domain" description="FHA" evidence="2">
    <location>
        <begin position="26"/>
        <end position="77"/>
    </location>
</feature>
<dbReference type="PROSITE" id="PS50006">
    <property type="entry name" value="FHA_DOMAIN"/>
    <property type="match status" value="1"/>
</dbReference>
<dbReference type="SUPFAM" id="SSF49879">
    <property type="entry name" value="SMAD/FHA domain"/>
    <property type="match status" value="1"/>
</dbReference>
<feature type="compositionally biased region" description="Low complexity" evidence="1">
    <location>
        <begin position="224"/>
        <end position="240"/>
    </location>
</feature>
<organism evidence="3 4">
    <name type="scientific">Parasulfuritortus cantonensis</name>
    <dbReference type="NCBI Taxonomy" id="2528202"/>
    <lineage>
        <taxon>Bacteria</taxon>
        <taxon>Pseudomonadati</taxon>
        <taxon>Pseudomonadota</taxon>
        <taxon>Betaproteobacteria</taxon>
        <taxon>Nitrosomonadales</taxon>
        <taxon>Thiobacillaceae</taxon>
        <taxon>Parasulfuritortus</taxon>
    </lineage>
</organism>
<dbReference type="InterPro" id="IPR046883">
    <property type="entry name" value="T6SS_FHA_C"/>
</dbReference>
<dbReference type="NCBIfam" id="TIGR03354">
    <property type="entry name" value="VI_FHA"/>
    <property type="match status" value="1"/>
</dbReference>
<feature type="compositionally biased region" description="Pro residues" evidence="1">
    <location>
        <begin position="272"/>
        <end position="281"/>
    </location>
</feature>
<evidence type="ECO:0000256" key="1">
    <source>
        <dbReference type="SAM" id="MobiDB-lite"/>
    </source>
</evidence>
<accession>A0A4R1BRY4</accession>
<dbReference type="Pfam" id="PF20232">
    <property type="entry name" value="T6SS_FHA_C"/>
    <property type="match status" value="1"/>
</dbReference>
<protein>
    <submittedName>
        <fullName evidence="3">Type VI secretion system-associated FHA domain protein TagH</fullName>
    </submittedName>
</protein>
<reference evidence="3 4" key="1">
    <citation type="submission" date="2019-03" db="EMBL/GenBank/DDBJ databases">
        <title>Genome sequence of Thiobacillaceae bacterium LSR1, a sulfur-oxidizing bacterium isolated from freshwater sediment.</title>
        <authorList>
            <person name="Li S."/>
        </authorList>
    </citation>
    <scope>NUCLEOTIDE SEQUENCE [LARGE SCALE GENOMIC DNA]</scope>
    <source>
        <strain evidence="3 4">LSR1</strain>
    </source>
</reference>
<feature type="compositionally biased region" description="Low complexity" evidence="1">
    <location>
        <begin position="299"/>
        <end position="315"/>
    </location>
</feature>
<dbReference type="EMBL" id="SJZB01000001">
    <property type="protein sequence ID" value="TCJ20411.1"/>
    <property type="molecule type" value="Genomic_DNA"/>
</dbReference>
<feature type="region of interest" description="Disordered" evidence="1">
    <location>
        <begin position="185"/>
        <end position="208"/>
    </location>
</feature>
<feature type="compositionally biased region" description="Basic and acidic residues" evidence="1">
    <location>
        <begin position="135"/>
        <end position="145"/>
    </location>
</feature>
<dbReference type="AlphaFoldDB" id="A0A4R1BRY4"/>
<feature type="compositionally biased region" description="Pro residues" evidence="1">
    <location>
        <begin position="360"/>
        <end position="378"/>
    </location>
</feature>
<name>A0A4R1BRY4_9PROT</name>
<dbReference type="InterPro" id="IPR017735">
    <property type="entry name" value="T6SS_FHA"/>
</dbReference>
<evidence type="ECO:0000313" key="4">
    <source>
        <dbReference type="Proteomes" id="UP000295443"/>
    </source>
</evidence>
<comment type="caution">
    <text evidence="3">The sequence shown here is derived from an EMBL/GenBank/DDBJ whole genome shotgun (WGS) entry which is preliminary data.</text>
</comment>
<evidence type="ECO:0000313" key="3">
    <source>
        <dbReference type="EMBL" id="TCJ20411.1"/>
    </source>
</evidence>
<dbReference type="RefSeq" id="WP_131444349.1">
    <property type="nucleotide sequence ID" value="NZ_SJZB01000001.1"/>
</dbReference>
<keyword evidence="4" id="KW-1185">Reference proteome</keyword>
<gene>
    <name evidence="3" type="primary">tagH</name>
    <name evidence="3" type="ORF">EZJ19_00510</name>
</gene>
<proteinExistence type="predicted"/>
<dbReference type="InterPro" id="IPR000253">
    <property type="entry name" value="FHA_dom"/>
</dbReference>
<dbReference type="OrthoDB" id="273564at2"/>
<evidence type="ECO:0000259" key="2">
    <source>
        <dbReference type="PROSITE" id="PS50006"/>
    </source>
</evidence>
<dbReference type="CDD" id="cd00060">
    <property type="entry name" value="FHA"/>
    <property type="match status" value="1"/>
</dbReference>
<dbReference type="InterPro" id="IPR008984">
    <property type="entry name" value="SMAD_FHA_dom_sf"/>
</dbReference>
<feature type="region of interest" description="Disordered" evidence="1">
    <location>
        <begin position="354"/>
        <end position="382"/>
    </location>
</feature>
<dbReference type="Pfam" id="PF00498">
    <property type="entry name" value="FHA"/>
    <property type="match status" value="1"/>
</dbReference>
<dbReference type="Proteomes" id="UP000295443">
    <property type="component" value="Unassembled WGS sequence"/>
</dbReference>